<feature type="compositionally biased region" description="Basic and acidic residues" evidence="1">
    <location>
        <begin position="224"/>
        <end position="234"/>
    </location>
</feature>
<comment type="caution">
    <text evidence="2">The sequence shown here is derived from an EMBL/GenBank/DDBJ whole genome shotgun (WGS) entry which is preliminary data.</text>
</comment>
<feature type="region of interest" description="Disordered" evidence="1">
    <location>
        <begin position="352"/>
        <end position="373"/>
    </location>
</feature>
<organism evidence="2 3">
    <name type="scientific">Elysia chlorotica</name>
    <name type="common">Eastern emerald elysia</name>
    <name type="synonym">Sea slug</name>
    <dbReference type="NCBI Taxonomy" id="188477"/>
    <lineage>
        <taxon>Eukaryota</taxon>
        <taxon>Metazoa</taxon>
        <taxon>Spiralia</taxon>
        <taxon>Lophotrochozoa</taxon>
        <taxon>Mollusca</taxon>
        <taxon>Gastropoda</taxon>
        <taxon>Heterobranchia</taxon>
        <taxon>Euthyneura</taxon>
        <taxon>Panpulmonata</taxon>
        <taxon>Sacoglossa</taxon>
        <taxon>Placobranchoidea</taxon>
        <taxon>Plakobranchidae</taxon>
        <taxon>Elysia</taxon>
    </lineage>
</organism>
<feature type="region of interest" description="Disordered" evidence="1">
    <location>
        <begin position="161"/>
        <end position="294"/>
    </location>
</feature>
<evidence type="ECO:0000313" key="3">
    <source>
        <dbReference type="Proteomes" id="UP000271974"/>
    </source>
</evidence>
<feature type="compositionally biased region" description="Polar residues" evidence="1">
    <location>
        <begin position="208"/>
        <end position="219"/>
    </location>
</feature>
<sequence>MQSSVADKAHGAQHPPDRLRLRIVEMAEKRSRSGSGNKATSNPRELNPTINSGHVSNLMELKNNEREIRGEVFRPPVVNRVGLNRGRINLELPKTQKPIQDQHEQECSLYNRVVVLDGGSHRNGNAKDKASAWLLKRFRQRRFLNGGERAGNCAPNLAETILPSPAEPTKRFHARSGPAKEKATPVEYQHQGKNRCLSTTPDEDAESTKSSLTLTTHFPSNDLADAKKQRRPEASDFCNGRYFHQTDNMGRKNESKDSFLGRDKQVNPNRLCELKGNALTTPPPRQNPSRKPGLFSASLDVFRRRLKLTANKYSDRLNNDNVDRTEDYVIRADTRVRTADLNKISSHKPYGFQTPALVPRPSLPPQRPSSEMRRVDTKMMQPYLQRSKEHDIYKNINSNEIKPNKNNNTNINNNSNSTTTNNNNSNIKDHNDKNININPFSTNANIEKDRNITEEERKNIDPVNSK</sequence>
<feature type="compositionally biased region" description="Low complexity" evidence="1">
    <location>
        <begin position="397"/>
        <end position="426"/>
    </location>
</feature>
<reference evidence="2 3" key="1">
    <citation type="submission" date="2019-01" db="EMBL/GenBank/DDBJ databases">
        <title>A draft genome assembly of the solar-powered sea slug Elysia chlorotica.</title>
        <authorList>
            <person name="Cai H."/>
            <person name="Li Q."/>
            <person name="Fang X."/>
            <person name="Li J."/>
            <person name="Curtis N.E."/>
            <person name="Altenburger A."/>
            <person name="Shibata T."/>
            <person name="Feng M."/>
            <person name="Maeda T."/>
            <person name="Schwartz J.A."/>
            <person name="Shigenobu S."/>
            <person name="Lundholm N."/>
            <person name="Nishiyama T."/>
            <person name="Yang H."/>
            <person name="Hasebe M."/>
            <person name="Li S."/>
            <person name="Pierce S.K."/>
            <person name="Wang J."/>
        </authorList>
    </citation>
    <scope>NUCLEOTIDE SEQUENCE [LARGE SCALE GENOMIC DNA]</scope>
    <source>
        <strain evidence="2">EC2010</strain>
        <tissue evidence="2">Whole organism of an adult</tissue>
    </source>
</reference>
<feature type="compositionally biased region" description="Basic and acidic residues" evidence="1">
    <location>
        <begin position="249"/>
        <end position="265"/>
    </location>
</feature>
<feature type="region of interest" description="Disordered" evidence="1">
    <location>
        <begin position="1"/>
        <end position="52"/>
    </location>
</feature>
<dbReference type="OrthoDB" id="6142574at2759"/>
<feature type="compositionally biased region" description="Basic and acidic residues" evidence="1">
    <location>
        <begin position="446"/>
        <end position="460"/>
    </location>
</feature>
<feature type="region of interest" description="Disordered" evidence="1">
    <location>
        <begin position="397"/>
        <end position="466"/>
    </location>
</feature>
<evidence type="ECO:0000313" key="2">
    <source>
        <dbReference type="EMBL" id="RUS88596.1"/>
    </source>
</evidence>
<name>A0A3S1BPU2_ELYCH</name>
<keyword evidence="3" id="KW-1185">Reference proteome</keyword>
<protein>
    <submittedName>
        <fullName evidence="2">Uncharacterized protein</fullName>
    </submittedName>
</protein>
<evidence type="ECO:0000256" key="1">
    <source>
        <dbReference type="SAM" id="MobiDB-lite"/>
    </source>
</evidence>
<gene>
    <name evidence="2" type="ORF">EGW08_003622</name>
</gene>
<accession>A0A3S1BPU2</accession>
<feature type="non-terminal residue" evidence="2">
    <location>
        <position position="466"/>
    </location>
</feature>
<dbReference type="Proteomes" id="UP000271974">
    <property type="component" value="Unassembled WGS sequence"/>
</dbReference>
<feature type="compositionally biased region" description="Polar residues" evidence="1">
    <location>
        <begin position="33"/>
        <end position="52"/>
    </location>
</feature>
<dbReference type="EMBL" id="RQTK01000078">
    <property type="protein sequence ID" value="RUS88596.1"/>
    <property type="molecule type" value="Genomic_DNA"/>
</dbReference>
<dbReference type="AlphaFoldDB" id="A0A3S1BPU2"/>
<feature type="compositionally biased region" description="Basic and acidic residues" evidence="1">
    <location>
        <begin position="7"/>
        <end position="31"/>
    </location>
</feature>
<proteinExistence type="predicted"/>